<dbReference type="EMBL" id="GBXM01041086">
    <property type="protein sequence ID" value="JAH67491.1"/>
    <property type="molecule type" value="Transcribed_RNA"/>
</dbReference>
<dbReference type="AlphaFoldDB" id="A0A0E9UP06"/>
<accession>A0A0E9UP06</accession>
<organism evidence="1">
    <name type="scientific">Anguilla anguilla</name>
    <name type="common">European freshwater eel</name>
    <name type="synonym">Muraena anguilla</name>
    <dbReference type="NCBI Taxonomy" id="7936"/>
    <lineage>
        <taxon>Eukaryota</taxon>
        <taxon>Metazoa</taxon>
        <taxon>Chordata</taxon>
        <taxon>Craniata</taxon>
        <taxon>Vertebrata</taxon>
        <taxon>Euteleostomi</taxon>
        <taxon>Actinopterygii</taxon>
        <taxon>Neopterygii</taxon>
        <taxon>Teleostei</taxon>
        <taxon>Anguilliformes</taxon>
        <taxon>Anguillidae</taxon>
        <taxon>Anguilla</taxon>
    </lineage>
</organism>
<sequence length="47" mass="5360">MWTNMPTHINSAPTQLLYDSCYDFQRKGNKQTALPPPICLGTQNNCF</sequence>
<proteinExistence type="predicted"/>
<reference evidence="1" key="2">
    <citation type="journal article" date="2015" name="Fish Shellfish Immunol.">
        <title>Early steps in the European eel (Anguilla anguilla)-Vibrio vulnificus interaction in the gills: Role of the RtxA13 toxin.</title>
        <authorList>
            <person name="Callol A."/>
            <person name="Pajuelo D."/>
            <person name="Ebbesson L."/>
            <person name="Teles M."/>
            <person name="MacKenzie S."/>
            <person name="Amaro C."/>
        </authorList>
    </citation>
    <scope>NUCLEOTIDE SEQUENCE</scope>
</reference>
<name>A0A0E9UP06_ANGAN</name>
<protein>
    <submittedName>
        <fullName evidence="1">Uncharacterized protein</fullName>
    </submittedName>
</protein>
<evidence type="ECO:0000313" key="1">
    <source>
        <dbReference type="EMBL" id="JAH67491.1"/>
    </source>
</evidence>
<reference evidence="1" key="1">
    <citation type="submission" date="2014-11" db="EMBL/GenBank/DDBJ databases">
        <authorList>
            <person name="Amaro Gonzalez C."/>
        </authorList>
    </citation>
    <scope>NUCLEOTIDE SEQUENCE</scope>
</reference>